<dbReference type="GO" id="GO:0016829">
    <property type="term" value="F:lyase activity"/>
    <property type="evidence" value="ECO:0007669"/>
    <property type="project" value="UniProtKB-KW"/>
</dbReference>
<comment type="caution">
    <text evidence="6">The sequence shown here is derived from an EMBL/GenBank/DDBJ whole genome shotgun (WGS) entry which is preliminary data.</text>
</comment>
<dbReference type="InterPro" id="IPR040442">
    <property type="entry name" value="Pyrv_kinase-like_dom_sf"/>
</dbReference>
<dbReference type="EMBL" id="BMGD01000002">
    <property type="protein sequence ID" value="GGB57532.1"/>
    <property type="molecule type" value="Genomic_DNA"/>
</dbReference>
<evidence type="ECO:0000256" key="4">
    <source>
        <dbReference type="ARBA" id="ARBA00022842"/>
    </source>
</evidence>
<evidence type="ECO:0000313" key="6">
    <source>
        <dbReference type="EMBL" id="GGB57532.1"/>
    </source>
</evidence>
<keyword evidence="6" id="KW-0456">Lyase</keyword>
<dbReference type="PANTHER" id="PTHR32308">
    <property type="entry name" value="LYASE BETA SUBUNIT, PUTATIVE (AFU_ORTHOLOGUE AFUA_4G13030)-RELATED"/>
    <property type="match status" value="1"/>
</dbReference>
<protein>
    <submittedName>
        <fullName evidence="6">CoA ester lyase</fullName>
    </submittedName>
</protein>
<evidence type="ECO:0000256" key="2">
    <source>
        <dbReference type="ARBA" id="ARBA00005568"/>
    </source>
</evidence>
<dbReference type="Gene3D" id="3.20.20.60">
    <property type="entry name" value="Phosphoenolpyruvate-binding domains"/>
    <property type="match status" value="1"/>
</dbReference>
<dbReference type="SUPFAM" id="SSF51621">
    <property type="entry name" value="Phosphoenolpyruvate/pyruvate domain"/>
    <property type="match status" value="1"/>
</dbReference>
<proteinExistence type="inferred from homology"/>
<organism evidence="6 7">
    <name type="scientific">Blastomonas aquatica</name>
    <dbReference type="NCBI Taxonomy" id="1510276"/>
    <lineage>
        <taxon>Bacteria</taxon>
        <taxon>Pseudomonadati</taxon>
        <taxon>Pseudomonadota</taxon>
        <taxon>Alphaproteobacteria</taxon>
        <taxon>Sphingomonadales</taxon>
        <taxon>Sphingomonadaceae</taxon>
        <taxon>Blastomonas</taxon>
    </lineage>
</organism>
<dbReference type="Proteomes" id="UP000614261">
    <property type="component" value="Unassembled WGS sequence"/>
</dbReference>
<dbReference type="InterPro" id="IPR005000">
    <property type="entry name" value="Aldolase/citrate-lyase_domain"/>
</dbReference>
<sequence length="304" mass="32156">MPPIADMPPSSSLSSLAMRSWLFAPGDSEKKMAKAADSAADIALFDLEDAVATENKPRARDLVRAMLASRPEGRERLWVRVNPLDGPHTLADLAAVMPARPGGIMLPKAGGRGDVERLDHYLSALEVANGIDQGSTPVIALVTETAASMFHTGDYRGAPRLVAMSWGAEDLADSIGASSNRKPDGSYGFTYELARSLCLLGAANAGVAAIETIQADFRDLDGLKARAEQVRRDGFAGMLAIHPAQVDVINAAFTPNAEELAHAQMVVDLFAANPGVGTIGYQGGMLDRPHLSRAQRLLCQVGQG</sequence>
<evidence type="ECO:0000256" key="3">
    <source>
        <dbReference type="ARBA" id="ARBA00022723"/>
    </source>
</evidence>
<keyword evidence="4" id="KW-0460">Magnesium</keyword>
<feature type="domain" description="HpcH/HpaI aldolase/citrate lyase" evidence="5">
    <location>
        <begin position="19"/>
        <end position="243"/>
    </location>
</feature>
<dbReference type="InterPro" id="IPR011206">
    <property type="entry name" value="Citrate_lyase_beta/mcl1/mcl2"/>
</dbReference>
<evidence type="ECO:0000256" key="1">
    <source>
        <dbReference type="ARBA" id="ARBA00001946"/>
    </source>
</evidence>
<comment type="similarity">
    <text evidence="2">Belongs to the HpcH/HpaI aldolase family.</text>
</comment>
<comment type="cofactor">
    <cofactor evidence="1">
        <name>Mg(2+)</name>
        <dbReference type="ChEBI" id="CHEBI:18420"/>
    </cofactor>
</comment>
<evidence type="ECO:0000259" key="5">
    <source>
        <dbReference type="Pfam" id="PF03328"/>
    </source>
</evidence>
<dbReference type="RefSeq" id="WP_376857049.1">
    <property type="nucleotide sequence ID" value="NZ_JBHRVH010000001.1"/>
</dbReference>
<reference evidence="7" key="1">
    <citation type="journal article" date="2019" name="Int. J. Syst. Evol. Microbiol.">
        <title>The Global Catalogue of Microorganisms (GCM) 10K type strain sequencing project: providing services to taxonomists for standard genome sequencing and annotation.</title>
        <authorList>
            <consortium name="The Broad Institute Genomics Platform"/>
            <consortium name="The Broad Institute Genome Sequencing Center for Infectious Disease"/>
            <person name="Wu L."/>
            <person name="Ma J."/>
        </authorList>
    </citation>
    <scope>NUCLEOTIDE SEQUENCE [LARGE SCALE GENOMIC DNA]</scope>
    <source>
        <strain evidence="7">CGMCC 1.12851</strain>
    </source>
</reference>
<dbReference type="PANTHER" id="PTHR32308:SF0">
    <property type="entry name" value="HPCH_HPAI ALDOLASE_CITRATE LYASE DOMAIN-CONTAINING PROTEIN"/>
    <property type="match status" value="1"/>
</dbReference>
<dbReference type="InterPro" id="IPR015813">
    <property type="entry name" value="Pyrv/PenolPyrv_kinase-like_dom"/>
</dbReference>
<keyword evidence="7" id="KW-1185">Reference proteome</keyword>
<dbReference type="Pfam" id="PF03328">
    <property type="entry name" value="HpcH_HpaI"/>
    <property type="match status" value="1"/>
</dbReference>
<evidence type="ECO:0000313" key="7">
    <source>
        <dbReference type="Proteomes" id="UP000614261"/>
    </source>
</evidence>
<name>A0ABQ1J1D0_9SPHN</name>
<accession>A0ABQ1J1D0</accession>
<gene>
    <name evidence="6" type="ORF">GCM10010833_10350</name>
</gene>
<dbReference type="PIRSF" id="PIRSF015582">
    <property type="entry name" value="Cit_lyase_B"/>
    <property type="match status" value="1"/>
</dbReference>
<keyword evidence="3" id="KW-0479">Metal-binding</keyword>